<accession>A0A1I0P7Q3</accession>
<evidence type="ECO:0000313" key="1">
    <source>
        <dbReference type="EMBL" id="SEW09561.1"/>
    </source>
</evidence>
<keyword evidence="2" id="KW-1185">Reference proteome</keyword>
<dbReference type="RefSeq" id="WP_173424886.1">
    <property type="nucleotide sequence ID" value="NZ_FOIS01000003.1"/>
</dbReference>
<name>A0A1I0P7Q3_9EURY</name>
<proteinExistence type="predicted"/>
<organism evidence="1 2">
    <name type="scientific">Natrinema salifodinae</name>
    <dbReference type="NCBI Taxonomy" id="1202768"/>
    <lineage>
        <taxon>Archaea</taxon>
        <taxon>Methanobacteriati</taxon>
        <taxon>Methanobacteriota</taxon>
        <taxon>Stenosarchaea group</taxon>
        <taxon>Halobacteria</taxon>
        <taxon>Halobacteriales</taxon>
        <taxon>Natrialbaceae</taxon>
        <taxon>Natrinema</taxon>
    </lineage>
</organism>
<dbReference type="STRING" id="1202768.SAMN05216285_2167"/>
<dbReference type="eggNOG" id="arCOG10775">
    <property type="taxonomic scope" value="Archaea"/>
</dbReference>
<gene>
    <name evidence="1" type="ORF">SAMN05216285_2167</name>
</gene>
<dbReference type="EMBL" id="FOIS01000003">
    <property type="protein sequence ID" value="SEW09561.1"/>
    <property type="molecule type" value="Genomic_DNA"/>
</dbReference>
<sequence length="57" mass="6361">MCEHSPECSNGATCQLVLENGQTGLETAEYYCKAHLVLRIWELEDDSSMRAVSAEQL</sequence>
<reference evidence="2" key="1">
    <citation type="submission" date="2016-10" db="EMBL/GenBank/DDBJ databases">
        <authorList>
            <person name="Varghese N."/>
        </authorList>
    </citation>
    <scope>NUCLEOTIDE SEQUENCE [LARGE SCALE GENOMIC DNA]</scope>
    <source>
        <strain evidence="2">CGMCC 1.12284</strain>
    </source>
</reference>
<evidence type="ECO:0000313" key="2">
    <source>
        <dbReference type="Proteomes" id="UP000183275"/>
    </source>
</evidence>
<dbReference type="Proteomes" id="UP000183275">
    <property type="component" value="Unassembled WGS sequence"/>
</dbReference>
<protein>
    <submittedName>
        <fullName evidence="1">Uncharacterized protein</fullName>
    </submittedName>
</protein>
<dbReference type="OrthoDB" id="189897at2157"/>
<dbReference type="AlphaFoldDB" id="A0A1I0P7Q3"/>